<dbReference type="OrthoDB" id="626167at2759"/>
<dbReference type="GeneID" id="25334686"/>
<dbReference type="VEuPathDB" id="ToxoDB:EMWEY_00007000"/>
<dbReference type="RefSeq" id="XP_013333845.1">
    <property type="nucleotide sequence ID" value="XM_013478391.1"/>
</dbReference>
<proteinExistence type="predicted"/>
<protein>
    <recommendedName>
        <fullName evidence="2">Clu domain-containing protein</fullName>
    </recommendedName>
</protein>
<reference evidence="3" key="1">
    <citation type="submission" date="2013-10" db="EMBL/GenBank/DDBJ databases">
        <title>Genomic analysis of the causative agents of coccidiosis in chickens.</title>
        <authorList>
            <person name="Reid A.J."/>
            <person name="Blake D."/>
            <person name="Billington K."/>
            <person name="Browne H."/>
            <person name="Dunn M."/>
            <person name="Hung S."/>
            <person name="Kawahara F."/>
            <person name="Miranda-Saavedra D."/>
            <person name="Mourier T."/>
            <person name="Nagra H."/>
            <person name="Otto T.D."/>
            <person name="Rawlings N."/>
            <person name="Sanchez A."/>
            <person name="Sanders M."/>
            <person name="Subramaniam C."/>
            <person name="Tay Y."/>
            <person name="Dear P."/>
            <person name="Doerig C."/>
            <person name="Gruber A."/>
            <person name="Parkinson J."/>
            <person name="Shirley M."/>
            <person name="Wan K.L."/>
            <person name="Berriman M."/>
            <person name="Tomley F."/>
            <person name="Pain A."/>
        </authorList>
    </citation>
    <scope>NUCLEOTIDE SEQUENCE [LARGE SCALE GENOMIC DNA]</scope>
    <source>
        <strain evidence="3">Weybridge</strain>
    </source>
</reference>
<dbReference type="PROSITE" id="PS51823">
    <property type="entry name" value="CLU"/>
    <property type="match status" value="1"/>
</dbReference>
<dbReference type="InterPro" id="IPR027523">
    <property type="entry name" value="CLU_prot"/>
</dbReference>
<dbReference type="Proteomes" id="UP000030763">
    <property type="component" value="Unassembled WGS sequence"/>
</dbReference>
<name>U6M696_EIMMA</name>
<reference evidence="3" key="2">
    <citation type="submission" date="2013-10" db="EMBL/GenBank/DDBJ databases">
        <authorList>
            <person name="Aslett M."/>
        </authorList>
    </citation>
    <scope>NUCLEOTIDE SEQUENCE [LARGE SCALE GENOMIC DNA]</scope>
    <source>
        <strain evidence="3">Weybridge</strain>
    </source>
</reference>
<feature type="domain" description="Clu" evidence="2">
    <location>
        <begin position="98"/>
        <end position="471"/>
    </location>
</feature>
<dbReference type="OMA" id="YLHFEHG"/>
<gene>
    <name evidence="3" type="ORF">EMWEY_00007000</name>
</gene>
<evidence type="ECO:0000259" key="2">
    <source>
        <dbReference type="PROSITE" id="PS51823"/>
    </source>
</evidence>
<dbReference type="InterPro" id="IPR025697">
    <property type="entry name" value="CLU_dom"/>
</dbReference>
<dbReference type="GO" id="GO:0005737">
    <property type="term" value="C:cytoplasm"/>
    <property type="evidence" value="ECO:0007669"/>
    <property type="project" value="TreeGrafter"/>
</dbReference>
<dbReference type="InterPro" id="IPR033646">
    <property type="entry name" value="CLU-central"/>
</dbReference>
<sequence>MPASFSGYLSEDGSPEQTHDARKAGSKATTEIPQEHKGTPWQHFQGPDDSESVVSELIFRLKESISEQAGSWWRASMAKVARRPLLASYETAPEEAFAGTHEIQDELAPGPNENSVFSSNWHDRLQWAFQRVLILRESQDSRSANQLRRRLFERELALNNEIGSFAAAARAAAVVLLHSLALEERVGSTEKLKLGIQEKQQRKGPSQCFIRIRPEEHSTLWRVYQPKFSDDEVYVFDSMVLTVIVGDSQANIKQHFAKEVYQNDLKGRQAVADAVYATAFARTEADWRLQNRFQLQSNHQRDLRQQVDTAWNLHDQNKFERAKLGLPIACLVDYAGFAVLVEPLLPLTPAPVNVLEELVADIRRCLPDFVQQCGDIGNPLGCFDALDKVDRATYHKFKNIAGFLNLARIIAGYDRSFLAPLRMMAQDYPFPRGASDFDLPLPPAALWRSQIDHFCIFRNLHESLPPKCANGRVLPEQRFRQTFLSRVFDVALPCTSREQHRAAEIRASKFVQQHTTLRGTLEALSVAARSLELTIKQDLVPAINALQKNFLDSRDVAHALHTHGVNIRNLAQLLKHDPASPFKDAIIREVIARSAKHLFRLQVEKLAGGGMIDTSHMEEIHRLVVKLFNLVLSTNEESRIFWRHQILPLALARYKVDLTDMASPESVCTYSLFKAMEYNLSVQFDNNVAARSTTPSGEAFLELRLPLTVADLSTFTSRRDSLLFPHISQVRAALAGGCHADADNDIEGEDWETQLRSAKRRMRHFENAEQVFLSSMVPAQNVPPDISADKDETSKLRAPGTAEKLQKFAELREVRGFYPRVHLVAPETVALMQAATASNVAGASSTSLDVLLDSMKAGVAIPANQEEIWGSGNFAMHGACGAMRAALIGTGYPCHPYCLAMDEDEALHEVILEAADENKSLSPLKQCLKYKRKKLALTVALLSKAAIGSDIFLLGKILQQTAYVMLQHNEVKAAASIAEFIYSKIPDALSLQSEALLIDMQCTTRGNEPQDALLCYRNLKPVLVAMEGKMSLRLLLADLLLASFAFKNKRFNSAILHAFRVHKISTVCFDTGGAHWAAVAALRLIARSMLEVQRCSEAIIILQHTVRVASTNPELPTLVTHMSRFWLAAAFARMGRLENASVEAQTMLAGLEAQLGTNHEATMSALYLAAEVKMRLGCLSLQNPPLKIGGPTALTEEAGISGAPSELQEPLLWKPLGAEDFEIYEELFRDQGMIQARADAEQLFLALFRRLLFREDNVLVEIYKPPGLGRKQRLRQIFSTLKQILKLKLCSIPISVLRLLAHRIYVACVAQGCSAGLRPFGLMERDQVDDSDGDESNEGGKLPEYKKVSGTERRRAHGEDILYARVEGSSGLRPAQEHDDIMLQLLLFGEGPASLKGVLKACYMSCLEDRMRNPATWFDDLISDVLGERGSLQHLRFLICMLRHFFTLSQKSLFIALALGDFNRKRHSQIFIQTMRAQETEGEVSRKLALKRMINKSREQMPESNDDYLEYDFNSPRPFDLTIGITRCDEFLNSTTWTDMRMRHFEGDFEIVEGWGADDDSPSRANTAILQTDIASVEKNYLEQPVVGKGNVSGKTTRKSMSTAARLSQLRFGGSKQLIANMPPSAYGVMGKIFKPEHDSELEAFGCIECLQPGDKVPYLGG</sequence>
<keyword evidence="4" id="KW-1185">Reference proteome</keyword>
<evidence type="ECO:0000256" key="1">
    <source>
        <dbReference type="SAM" id="MobiDB-lite"/>
    </source>
</evidence>
<dbReference type="Pfam" id="PF12807">
    <property type="entry name" value="eIF3_p135"/>
    <property type="match status" value="1"/>
</dbReference>
<organism evidence="3 4">
    <name type="scientific">Eimeria maxima</name>
    <name type="common">Coccidian parasite</name>
    <dbReference type="NCBI Taxonomy" id="5804"/>
    <lineage>
        <taxon>Eukaryota</taxon>
        <taxon>Sar</taxon>
        <taxon>Alveolata</taxon>
        <taxon>Apicomplexa</taxon>
        <taxon>Conoidasida</taxon>
        <taxon>Coccidia</taxon>
        <taxon>Eucoccidiorida</taxon>
        <taxon>Eimeriorina</taxon>
        <taxon>Eimeriidae</taxon>
        <taxon>Eimeria</taxon>
    </lineage>
</organism>
<dbReference type="EMBL" id="HG719233">
    <property type="protein sequence ID" value="CDJ57195.1"/>
    <property type="molecule type" value="Genomic_DNA"/>
</dbReference>
<dbReference type="CDD" id="cd15466">
    <property type="entry name" value="CLU-central"/>
    <property type="match status" value="1"/>
</dbReference>
<dbReference type="PANTHER" id="PTHR12601:SF6">
    <property type="entry name" value="CLUSTERED MITOCHONDRIA PROTEIN HOMOLOG"/>
    <property type="match status" value="1"/>
</dbReference>
<feature type="region of interest" description="Disordered" evidence="1">
    <location>
        <begin position="1"/>
        <end position="49"/>
    </location>
</feature>
<accession>U6M696</accession>
<dbReference type="PANTHER" id="PTHR12601">
    <property type="entry name" value="EUKARYOTIC TRANSLATION INITIATION FACTOR 3 SUBUNIT EIF-3"/>
    <property type="match status" value="1"/>
</dbReference>
<evidence type="ECO:0000313" key="4">
    <source>
        <dbReference type="Proteomes" id="UP000030763"/>
    </source>
</evidence>
<evidence type="ECO:0000313" key="3">
    <source>
        <dbReference type="EMBL" id="CDJ57195.1"/>
    </source>
</evidence>